<gene>
    <name evidence="1" type="ORF">GGR27_002075</name>
</gene>
<evidence type="ECO:0000313" key="1">
    <source>
        <dbReference type="EMBL" id="NJC26565.1"/>
    </source>
</evidence>
<sequence length="128" mass="14289">MKVNVNESPRLKDGRHTVTIVEVTDGRSEYKDVPFFNARMENEDGFVEQRFYDSEPSKPILAALMQAVGMKAGKLNSEDLVGKKLSVEVGERTYSDPETGDEKTITEASHFEMVGEADTSDATKKKKK</sequence>
<evidence type="ECO:0000313" key="2">
    <source>
        <dbReference type="Proteomes" id="UP000770785"/>
    </source>
</evidence>
<accession>A0ABX0XBD4</accession>
<dbReference type="RefSeq" id="WP_168037336.1">
    <property type="nucleotide sequence ID" value="NZ_JAATJH010000003.1"/>
</dbReference>
<dbReference type="Proteomes" id="UP000770785">
    <property type="component" value="Unassembled WGS sequence"/>
</dbReference>
<name>A0ABX0XBD4_9BACT</name>
<organism evidence="1 2">
    <name type="scientific">Neolewinella antarctica</name>
    <dbReference type="NCBI Taxonomy" id="442734"/>
    <lineage>
        <taxon>Bacteria</taxon>
        <taxon>Pseudomonadati</taxon>
        <taxon>Bacteroidota</taxon>
        <taxon>Saprospiria</taxon>
        <taxon>Saprospirales</taxon>
        <taxon>Lewinellaceae</taxon>
        <taxon>Neolewinella</taxon>
    </lineage>
</organism>
<comment type="caution">
    <text evidence="1">The sequence shown here is derived from an EMBL/GenBank/DDBJ whole genome shotgun (WGS) entry which is preliminary data.</text>
</comment>
<keyword evidence="2" id="KW-1185">Reference proteome</keyword>
<evidence type="ECO:0008006" key="3">
    <source>
        <dbReference type="Google" id="ProtNLM"/>
    </source>
</evidence>
<dbReference type="EMBL" id="JAATJH010000003">
    <property type="protein sequence ID" value="NJC26565.1"/>
    <property type="molecule type" value="Genomic_DNA"/>
</dbReference>
<proteinExistence type="predicted"/>
<reference evidence="1 2" key="1">
    <citation type="submission" date="2020-03" db="EMBL/GenBank/DDBJ databases">
        <title>Genomic Encyclopedia of Type Strains, Phase IV (KMG-IV): sequencing the most valuable type-strain genomes for metagenomic binning, comparative biology and taxonomic classification.</title>
        <authorList>
            <person name="Goeker M."/>
        </authorList>
    </citation>
    <scope>NUCLEOTIDE SEQUENCE [LARGE SCALE GENOMIC DNA]</scope>
    <source>
        <strain evidence="1 2">DSM 105096</strain>
    </source>
</reference>
<protein>
    <recommendedName>
        <fullName evidence="3">SsDNA binding protein</fullName>
    </recommendedName>
</protein>